<organism evidence="2 3">
    <name type="scientific">Opisthocomus hoazin</name>
    <name type="common">Hoatzin</name>
    <name type="synonym">Phasianus hoazin</name>
    <dbReference type="NCBI Taxonomy" id="30419"/>
    <lineage>
        <taxon>Eukaryota</taxon>
        <taxon>Metazoa</taxon>
        <taxon>Chordata</taxon>
        <taxon>Craniata</taxon>
        <taxon>Vertebrata</taxon>
        <taxon>Euteleostomi</taxon>
        <taxon>Archelosauria</taxon>
        <taxon>Archosauria</taxon>
        <taxon>Dinosauria</taxon>
        <taxon>Saurischia</taxon>
        <taxon>Theropoda</taxon>
        <taxon>Coelurosauria</taxon>
        <taxon>Aves</taxon>
        <taxon>Neognathae</taxon>
        <taxon>Neoaves</taxon>
        <taxon>Opisthocomiformes</taxon>
        <taxon>Opisthocomidae</taxon>
        <taxon>Opisthocomus</taxon>
    </lineage>
</organism>
<sequence>AISPQDGWGSNAASVHDLIREDGGELSDLSHQDLTQDPGERKMSSAALETIQLKDTLKTRRMSEGLLDSRRGLTDCSDPKVVTQKAAVCKS</sequence>
<accession>A0A091WCS9</accession>
<evidence type="ECO:0000256" key="1">
    <source>
        <dbReference type="SAM" id="MobiDB-lite"/>
    </source>
</evidence>
<dbReference type="PhylomeDB" id="A0A091WCS9"/>
<keyword evidence="3" id="KW-1185">Reference proteome</keyword>
<protein>
    <submittedName>
        <fullName evidence="2">Uncharacterized protein</fullName>
    </submittedName>
</protein>
<feature type="compositionally biased region" description="Basic and acidic residues" evidence="1">
    <location>
        <begin position="17"/>
        <end position="31"/>
    </location>
</feature>
<dbReference type="Proteomes" id="UP000053605">
    <property type="component" value="Unassembled WGS sequence"/>
</dbReference>
<proteinExistence type="predicted"/>
<feature type="region of interest" description="Disordered" evidence="1">
    <location>
        <begin position="1"/>
        <end position="46"/>
    </location>
</feature>
<evidence type="ECO:0000313" key="3">
    <source>
        <dbReference type="Proteomes" id="UP000053605"/>
    </source>
</evidence>
<reference evidence="2 3" key="1">
    <citation type="submission" date="2014-04" db="EMBL/GenBank/DDBJ databases">
        <title>Genome evolution of avian class.</title>
        <authorList>
            <person name="Zhang G."/>
            <person name="Li C."/>
        </authorList>
    </citation>
    <scope>NUCLEOTIDE SEQUENCE [LARGE SCALE GENOMIC DNA]</scope>
    <source>
        <strain evidence="2">BGI_N306</strain>
    </source>
</reference>
<dbReference type="AlphaFoldDB" id="A0A091WCS9"/>
<gene>
    <name evidence="2" type="ORF">N306_05722</name>
</gene>
<feature type="non-terminal residue" evidence="2">
    <location>
        <position position="91"/>
    </location>
</feature>
<evidence type="ECO:0000313" key="2">
    <source>
        <dbReference type="EMBL" id="KFR12905.1"/>
    </source>
</evidence>
<feature type="non-terminal residue" evidence="2">
    <location>
        <position position="1"/>
    </location>
</feature>
<dbReference type="EMBL" id="KK735175">
    <property type="protein sequence ID" value="KFR12905.1"/>
    <property type="molecule type" value="Genomic_DNA"/>
</dbReference>
<name>A0A091WCS9_OPIHO</name>